<protein>
    <submittedName>
        <fullName evidence="3">Pyridoxamine 5'-phosphate oxidase family protein</fullName>
    </submittedName>
</protein>
<dbReference type="InterPro" id="IPR011576">
    <property type="entry name" value="Pyridox_Oxase_N"/>
</dbReference>
<reference evidence="4" key="1">
    <citation type="journal article" date="2019" name="Int. J. Syst. Evol. Microbiol.">
        <title>The Global Catalogue of Microorganisms (GCM) 10K type strain sequencing project: providing services to taxonomists for standard genome sequencing and annotation.</title>
        <authorList>
            <consortium name="The Broad Institute Genomics Platform"/>
            <consortium name="The Broad Institute Genome Sequencing Center for Infectious Disease"/>
            <person name="Wu L."/>
            <person name="Ma J."/>
        </authorList>
    </citation>
    <scope>NUCLEOTIDE SEQUENCE [LARGE SCALE GENOMIC DNA]</scope>
    <source>
        <strain evidence="4">CCUG 61697</strain>
    </source>
</reference>
<dbReference type="PANTHER" id="PTHR35176">
    <property type="entry name" value="HEME OXYGENASE HI_0854-RELATED"/>
    <property type="match status" value="1"/>
</dbReference>
<dbReference type="RefSeq" id="WP_379090988.1">
    <property type="nucleotide sequence ID" value="NZ_JBHTJO010000002.1"/>
</dbReference>
<organism evidence="3 4">
    <name type="scientific">Methyloligella solikamskensis</name>
    <dbReference type="NCBI Taxonomy" id="1177756"/>
    <lineage>
        <taxon>Bacteria</taxon>
        <taxon>Pseudomonadati</taxon>
        <taxon>Pseudomonadota</taxon>
        <taxon>Alphaproteobacteria</taxon>
        <taxon>Hyphomicrobiales</taxon>
        <taxon>Hyphomicrobiaceae</taxon>
        <taxon>Methyloligella</taxon>
    </lineage>
</organism>
<dbReference type="SUPFAM" id="SSF50475">
    <property type="entry name" value="FMN-binding split barrel"/>
    <property type="match status" value="1"/>
</dbReference>
<dbReference type="Pfam" id="PF01243">
    <property type="entry name" value="PNPOx_N"/>
    <property type="match status" value="1"/>
</dbReference>
<sequence>MEKSLKDKALSILNDNRIMSVGTLREDGWPQVTTVGFGNKGLTLYFVCGRDSQKATNLTRDNRVSLTIDHDVSNPMAIEGVSMAAHAFLDDASVQEAMSLMAQKYPEYSDMPIPEASEVHVVRVVPKVISVLDYSKGFGHADTVEVSEADLA</sequence>
<gene>
    <name evidence="3" type="ORF">ACFQ2F_13645</name>
</gene>
<evidence type="ECO:0000256" key="1">
    <source>
        <dbReference type="ARBA" id="ARBA00023002"/>
    </source>
</evidence>
<keyword evidence="1" id="KW-0560">Oxidoreductase</keyword>
<evidence type="ECO:0000313" key="3">
    <source>
        <dbReference type="EMBL" id="MFD0988143.1"/>
    </source>
</evidence>
<keyword evidence="4" id="KW-1185">Reference proteome</keyword>
<evidence type="ECO:0000259" key="2">
    <source>
        <dbReference type="Pfam" id="PF01243"/>
    </source>
</evidence>
<dbReference type="EMBL" id="JBHTJO010000002">
    <property type="protein sequence ID" value="MFD0988143.1"/>
    <property type="molecule type" value="Genomic_DNA"/>
</dbReference>
<dbReference type="Proteomes" id="UP001597102">
    <property type="component" value="Unassembled WGS sequence"/>
</dbReference>
<comment type="caution">
    <text evidence="3">The sequence shown here is derived from an EMBL/GenBank/DDBJ whole genome shotgun (WGS) entry which is preliminary data.</text>
</comment>
<dbReference type="Gene3D" id="2.30.110.10">
    <property type="entry name" value="Electron Transport, Fmn-binding Protein, Chain A"/>
    <property type="match status" value="1"/>
</dbReference>
<proteinExistence type="predicted"/>
<dbReference type="InterPro" id="IPR012349">
    <property type="entry name" value="Split_barrel_FMN-bd"/>
</dbReference>
<dbReference type="InterPro" id="IPR052019">
    <property type="entry name" value="F420H2_bilvrd_red/Heme_oxyg"/>
</dbReference>
<evidence type="ECO:0000313" key="4">
    <source>
        <dbReference type="Proteomes" id="UP001597102"/>
    </source>
</evidence>
<dbReference type="PANTHER" id="PTHR35176:SF6">
    <property type="entry name" value="HEME OXYGENASE HI_0854-RELATED"/>
    <property type="match status" value="1"/>
</dbReference>
<name>A0ABW3JEZ7_9HYPH</name>
<feature type="domain" description="Pyridoxamine 5'-phosphate oxidase N-terminal" evidence="2">
    <location>
        <begin position="5"/>
        <end position="122"/>
    </location>
</feature>
<accession>A0ABW3JEZ7</accession>